<feature type="region of interest" description="Disordered" evidence="1">
    <location>
        <begin position="212"/>
        <end position="236"/>
    </location>
</feature>
<evidence type="ECO:0000313" key="3">
    <source>
        <dbReference type="Proteomes" id="UP001551695"/>
    </source>
</evidence>
<feature type="compositionally biased region" description="Basic and acidic residues" evidence="1">
    <location>
        <begin position="216"/>
        <end position="227"/>
    </location>
</feature>
<dbReference type="EMBL" id="JBFAKC010000009">
    <property type="protein sequence ID" value="MEV0710095.1"/>
    <property type="molecule type" value="Genomic_DNA"/>
</dbReference>
<organism evidence="2 3">
    <name type="scientific">Nocardia aurea</name>
    <dbReference type="NCBI Taxonomy" id="2144174"/>
    <lineage>
        <taxon>Bacteria</taxon>
        <taxon>Bacillati</taxon>
        <taxon>Actinomycetota</taxon>
        <taxon>Actinomycetes</taxon>
        <taxon>Mycobacteriales</taxon>
        <taxon>Nocardiaceae</taxon>
        <taxon>Nocardia</taxon>
    </lineage>
</organism>
<accession>A0ABV3FXE9</accession>
<comment type="caution">
    <text evidence="2">The sequence shown here is derived from an EMBL/GenBank/DDBJ whole genome shotgun (WGS) entry which is preliminary data.</text>
</comment>
<proteinExistence type="predicted"/>
<sequence>MGVELAGELRRLEREERTGTLRAGDGTFHLAGGAIAFVDCRRTTGLDRLVVDSGVVSAEDWQRAGAGDAGKLVGRPRLEALAMLSVYDAAYFLLASPSVPEFHPAPAHWLAPVCRIPPRELVRECARRGDQESGPWPADLVDRAPVVPVRAGRRRRRALPCGQAEVLAAADSRRSVAGIARALGRTTYGCLVAVRDLTAAGLIEAPVPQRAVEPAGDLRDGDLRDSDTQDGAAPTDEARWNTERVIAGQVAVAPGGVMTTPLPRRRVRSAVPESVRDRWEPVDRDVLTRILAALEELA</sequence>
<evidence type="ECO:0000313" key="2">
    <source>
        <dbReference type="EMBL" id="MEV0710095.1"/>
    </source>
</evidence>
<dbReference type="Proteomes" id="UP001551695">
    <property type="component" value="Unassembled WGS sequence"/>
</dbReference>
<reference evidence="2 3" key="1">
    <citation type="submission" date="2024-06" db="EMBL/GenBank/DDBJ databases">
        <title>The Natural Products Discovery Center: Release of the First 8490 Sequenced Strains for Exploring Actinobacteria Biosynthetic Diversity.</title>
        <authorList>
            <person name="Kalkreuter E."/>
            <person name="Kautsar S.A."/>
            <person name="Yang D."/>
            <person name="Bader C.D."/>
            <person name="Teijaro C.N."/>
            <person name="Fluegel L."/>
            <person name="Davis C.M."/>
            <person name="Simpson J.R."/>
            <person name="Lauterbach L."/>
            <person name="Steele A.D."/>
            <person name="Gui C."/>
            <person name="Meng S."/>
            <person name="Li G."/>
            <person name="Viehrig K."/>
            <person name="Ye F."/>
            <person name="Su P."/>
            <person name="Kiefer A.F."/>
            <person name="Nichols A."/>
            <person name="Cepeda A.J."/>
            <person name="Yan W."/>
            <person name="Fan B."/>
            <person name="Jiang Y."/>
            <person name="Adhikari A."/>
            <person name="Zheng C.-J."/>
            <person name="Schuster L."/>
            <person name="Cowan T.M."/>
            <person name="Smanski M.J."/>
            <person name="Chevrette M.G."/>
            <person name="De Carvalho L.P.S."/>
            <person name="Shen B."/>
        </authorList>
    </citation>
    <scope>NUCLEOTIDE SEQUENCE [LARGE SCALE GENOMIC DNA]</scope>
    <source>
        <strain evidence="2 3">NPDC050403</strain>
    </source>
</reference>
<keyword evidence="3" id="KW-1185">Reference proteome</keyword>
<evidence type="ECO:0000256" key="1">
    <source>
        <dbReference type="SAM" id="MobiDB-lite"/>
    </source>
</evidence>
<evidence type="ECO:0008006" key="4">
    <source>
        <dbReference type="Google" id="ProtNLM"/>
    </source>
</evidence>
<dbReference type="RefSeq" id="WP_357785854.1">
    <property type="nucleotide sequence ID" value="NZ_JBFAKC010000009.1"/>
</dbReference>
<name>A0ABV3FXE9_9NOCA</name>
<gene>
    <name evidence="2" type="ORF">AB0I48_21235</name>
</gene>
<protein>
    <recommendedName>
        <fullName evidence="4">Transcriptional regulator</fullName>
    </recommendedName>
</protein>